<name>V5CIZ7_TRYCR</name>
<evidence type="ECO:0000313" key="3">
    <source>
        <dbReference type="Proteomes" id="UP000017861"/>
    </source>
</evidence>
<feature type="region of interest" description="Disordered" evidence="1">
    <location>
        <begin position="1"/>
        <end position="135"/>
    </location>
</feature>
<evidence type="ECO:0000313" key="2">
    <source>
        <dbReference type="EMBL" id="ESS55346.1"/>
    </source>
</evidence>
<comment type="caution">
    <text evidence="2">The sequence shown here is derived from an EMBL/GenBank/DDBJ whole genome shotgun (WGS) entry which is preliminary data.</text>
</comment>
<dbReference type="Proteomes" id="UP000017861">
    <property type="component" value="Unassembled WGS sequence"/>
</dbReference>
<reference evidence="2 3" key="1">
    <citation type="journal article" date="2014" name="Genome Announc.">
        <title>Trypanosoma cruzi Clone Dm28c Draft Genome Sequence.</title>
        <authorList>
            <person name="Grisard E.C."/>
            <person name="Teixeira S.M."/>
            <person name="de Almeida L.G."/>
            <person name="Stoco P.H."/>
            <person name="Gerber A.L."/>
            <person name="Talavera-Lopez C."/>
            <person name="Lima O.C."/>
            <person name="Andersson B."/>
            <person name="de Vasconcelos A.T."/>
        </authorList>
    </citation>
    <scope>NUCLEOTIDE SEQUENCE [LARGE SCALE GENOMIC DNA]</scope>
    <source>
        <strain evidence="2 3">Dm28c</strain>
    </source>
</reference>
<feature type="compositionally biased region" description="Basic and acidic residues" evidence="1">
    <location>
        <begin position="1"/>
        <end position="12"/>
    </location>
</feature>
<feature type="compositionally biased region" description="Polar residues" evidence="1">
    <location>
        <begin position="110"/>
        <end position="126"/>
    </location>
</feature>
<sequence>MEDAVLDVKSRPLPDTALARGFRHVLRREARGGALRNGAPPSATHSAPPENHMTPRPALRREARGPQPECVSTPLATAPPQMAPTNSSPDRGTAGSPAASGAKARRHAQTESATRRGQTALRNSASNRERRRCAT</sequence>
<proteinExistence type="predicted"/>
<dbReference type="AlphaFoldDB" id="V5CIZ7"/>
<dbReference type="EMBL" id="AYLP01000882">
    <property type="protein sequence ID" value="ESS55346.1"/>
    <property type="molecule type" value="Genomic_DNA"/>
</dbReference>
<organism evidence="2 3">
    <name type="scientific">Trypanosoma cruzi Dm28c</name>
    <dbReference type="NCBI Taxonomy" id="1416333"/>
    <lineage>
        <taxon>Eukaryota</taxon>
        <taxon>Discoba</taxon>
        <taxon>Euglenozoa</taxon>
        <taxon>Kinetoplastea</taxon>
        <taxon>Metakinetoplastina</taxon>
        <taxon>Trypanosomatida</taxon>
        <taxon>Trypanosomatidae</taxon>
        <taxon>Trypanosoma</taxon>
        <taxon>Schizotrypanum</taxon>
    </lineage>
</organism>
<protein>
    <submittedName>
        <fullName evidence="2">Uncharacterized protein</fullName>
    </submittedName>
</protein>
<accession>V5CIZ7</accession>
<dbReference type="VEuPathDB" id="TriTrypDB:TCDM_13185"/>
<gene>
    <name evidence="2" type="ORF">TCDM_13185</name>
</gene>
<evidence type="ECO:0000256" key="1">
    <source>
        <dbReference type="SAM" id="MobiDB-lite"/>
    </source>
</evidence>